<feature type="region of interest" description="Disordered" evidence="1">
    <location>
        <begin position="1"/>
        <end position="107"/>
    </location>
</feature>
<dbReference type="AlphaFoldDB" id="A0A3Q9KEK3"/>
<dbReference type="RefSeq" id="WP_127154541.1">
    <property type="nucleotide sequence ID" value="NZ_CP029042.1"/>
</dbReference>
<evidence type="ECO:0000256" key="1">
    <source>
        <dbReference type="SAM" id="MobiDB-lite"/>
    </source>
</evidence>
<name>A0A3Q9KEK3_9ACTN</name>
<evidence type="ECO:0000313" key="3">
    <source>
        <dbReference type="Proteomes" id="UP000275579"/>
    </source>
</evidence>
<proteinExistence type="predicted"/>
<organism evidence="2 3">
    <name type="scientific">Streptomyces lydicus</name>
    <dbReference type="NCBI Taxonomy" id="47763"/>
    <lineage>
        <taxon>Bacteria</taxon>
        <taxon>Bacillati</taxon>
        <taxon>Actinomycetota</taxon>
        <taxon>Actinomycetes</taxon>
        <taxon>Kitasatosporales</taxon>
        <taxon>Streptomycetaceae</taxon>
        <taxon>Streptomyces</taxon>
    </lineage>
</organism>
<protein>
    <recommendedName>
        <fullName evidence="4">Acyl-CoA carboxylase subunit epsilon</fullName>
    </recommendedName>
</protein>
<accession>A0A3Q9KEK3</accession>
<gene>
    <name evidence="2" type="ORF">DDE74_37490</name>
</gene>
<reference evidence="2 3" key="1">
    <citation type="submission" date="2018-04" db="EMBL/GenBank/DDBJ databases">
        <title>Complete genome sequences of Streptomyces lydicus strain WYEC and characterization of antagonistic properties of biological control agents.</title>
        <authorList>
            <person name="Mariita R.M."/>
            <person name="Sello J.K."/>
        </authorList>
    </citation>
    <scope>NUCLEOTIDE SEQUENCE [LARGE SCALE GENOMIC DNA]</scope>
    <source>
        <strain evidence="2 3">WYEC 108</strain>
    </source>
</reference>
<sequence>MSTSTDASTVISEAAPLGEGTTLEERAVNGTAAPVSEGTSVDGAPSVNGAPSANGDASAGVGTAPDERAAAGEGTPSGGNTAAGEGTAVGHATPLDGSAPVDDPPASWLRIEKGHAEPEEIAAISVVLCAQLAVLRALAEDGRPEDQPPGRRHPPRRSACWSGCWTCG</sequence>
<evidence type="ECO:0008006" key="4">
    <source>
        <dbReference type="Google" id="ProtNLM"/>
    </source>
</evidence>
<dbReference type="EMBL" id="CP029042">
    <property type="protein sequence ID" value="AZS75830.1"/>
    <property type="molecule type" value="Genomic_DNA"/>
</dbReference>
<dbReference type="Proteomes" id="UP000275579">
    <property type="component" value="Chromosome"/>
</dbReference>
<evidence type="ECO:0000313" key="2">
    <source>
        <dbReference type="EMBL" id="AZS75830.1"/>
    </source>
</evidence>
<feature type="compositionally biased region" description="Polar residues" evidence="1">
    <location>
        <begin position="1"/>
        <end position="11"/>
    </location>
</feature>